<dbReference type="Proteomes" id="UP000077013">
    <property type="component" value="Unassembled WGS sequence"/>
</dbReference>
<evidence type="ECO:0000256" key="2">
    <source>
        <dbReference type="ARBA" id="ARBA00022748"/>
    </source>
</evidence>
<dbReference type="AlphaFoldDB" id="A0A167ES36"/>
<evidence type="ECO:0000256" key="1">
    <source>
        <dbReference type="ARBA" id="ARBA00004196"/>
    </source>
</evidence>
<dbReference type="PANTHER" id="PTHR42852:SF6">
    <property type="entry name" value="THIOL:DISULFIDE INTERCHANGE PROTEIN DSBE"/>
    <property type="match status" value="1"/>
</dbReference>
<evidence type="ECO:0000259" key="5">
    <source>
        <dbReference type="PROSITE" id="PS51352"/>
    </source>
</evidence>
<protein>
    <submittedName>
        <fullName evidence="6">Thiol-disulfide oxidoreductase</fullName>
    </submittedName>
</protein>
<proteinExistence type="predicted"/>
<dbReference type="Gene3D" id="3.40.30.10">
    <property type="entry name" value="Glutaredoxin"/>
    <property type="match status" value="1"/>
</dbReference>
<dbReference type="SUPFAM" id="SSF52833">
    <property type="entry name" value="Thioredoxin-like"/>
    <property type="match status" value="1"/>
</dbReference>
<dbReference type="PROSITE" id="PS51352">
    <property type="entry name" value="THIOREDOXIN_2"/>
    <property type="match status" value="1"/>
</dbReference>
<dbReference type="CDD" id="cd02966">
    <property type="entry name" value="TlpA_like_family"/>
    <property type="match status" value="1"/>
</dbReference>
<name>A0A167ES36_9FLAO</name>
<evidence type="ECO:0000313" key="7">
    <source>
        <dbReference type="Proteomes" id="UP000077013"/>
    </source>
</evidence>
<evidence type="ECO:0000313" key="6">
    <source>
        <dbReference type="EMBL" id="OAB75829.1"/>
    </source>
</evidence>
<dbReference type="PROSITE" id="PS00194">
    <property type="entry name" value="THIOREDOXIN_1"/>
    <property type="match status" value="1"/>
</dbReference>
<dbReference type="GO" id="GO:0016491">
    <property type="term" value="F:oxidoreductase activity"/>
    <property type="evidence" value="ECO:0007669"/>
    <property type="project" value="InterPro"/>
</dbReference>
<dbReference type="STRING" id="1763537.ULVI_14485"/>
<reference evidence="6 7" key="1">
    <citation type="submission" date="2016-02" db="EMBL/GenBank/DDBJ databases">
        <title>Ulvibacter sp. LPB0005, isolated from Thais luteostoma.</title>
        <authorList>
            <person name="Shin S.-K."/>
            <person name="Yi H."/>
        </authorList>
    </citation>
    <scope>NUCLEOTIDE SEQUENCE [LARGE SCALE GENOMIC DNA]</scope>
    <source>
        <strain evidence="6 7">LPB0005</strain>
    </source>
</reference>
<feature type="domain" description="Thioredoxin" evidence="5">
    <location>
        <begin position="23"/>
        <end position="185"/>
    </location>
</feature>
<dbReference type="PANTHER" id="PTHR42852">
    <property type="entry name" value="THIOL:DISULFIDE INTERCHANGE PROTEIN DSBE"/>
    <property type="match status" value="1"/>
</dbReference>
<dbReference type="InterPro" id="IPR013740">
    <property type="entry name" value="Redoxin"/>
</dbReference>
<dbReference type="InterPro" id="IPR017937">
    <property type="entry name" value="Thioredoxin_CS"/>
</dbReference>
<organism evidence="6 7">
    <name type="scientific">Cochleicola gelatinilyticus</name>
    <dbReference type="NCBI Taxonomy" id="1763537"/>
    <lineage>
        <taxon>Bacteria</taxon>
        <taxon>Pseudomonadati</taxon>
        <taxon>Bacteroidota</taxon>
        <taxon>Flavobacteriia</taxon>
        <taxon>Flavobacteriales</taxon>
        <taxon>Flavobacteriaceae</taxon>
        <taxon>Cochleicola</taxon>
    </lineage>
</organism>
<dbReference type="OrthoDB" id="9815205at2"/>
<dbReference type="InterPro" id="IPR036249">
    <property type="entry name" value="Thioredoxin-like_sf"/>
</dbReference>
<dbReference type="GO" id="GO:0030313">
    <property type="term" value="C:cell envelope"/>
    <property type="evidence" value="ECO:0007669"/>
    <property type="project" value="UniProtKB-SubCell"/>
</dbReference>
<sequence>MSFLKKHKGNLFFLAILALLFIPQTGTPIRVFMQRLISFSPSEIATKERILLKDYNWKLAGLHTNAKNLATSEGKVVLINFWATWCPPCLAEMPSLQKLYNSYGDRVDFYFITNEEASVVTKFMEKQAYTFPVYLQQTQAPEAIRTNSLPTTYVLSKEKEIVINKTGAADWNSEKTNTLLDRLLSE</sequence>
<keyword evidence="3" id="KW-1015">Disulfide bond</keyword>
<evidence type="ECO:0000256" key="4">
    <source>
        <dbReference type="ARBA" id="ARBA00023284"/>
    </source>
</evidence>
<accession>A0A167ES36</accession>
<dbReference type="EMBL" id="LRXL01000053">
    <property type="protein sequence ID" value="OAB75829.1"/>
    <property type="molecule type" value="Genomic_DNA"/>
</dbReference>
<dbReference type="Pfam" id="PF08534">
    <property type="entry name" value="Redoxin"/>
    <property type="match status" value="1"/>
</dbReference>
<comment type="caution">
    <text evidence="6">The sequence shown here is derived from an EMBL/GenBank/DDBJ whole genome shotgun (WGS) entry which is preliminary data.</text>
</comment>
<dbReference type="InterPro" id="IPR050553">
    <property type="entry name" value="Thioredoxin_ResA/DsbE_sf"/>
</dbReference>
<dbReference type="InterPro" id="IPR013766">
    <property type="entry name" value="Thioredoxin_domain"/>
</dbReference>
<keyword evidence="7" id="KW-1185">Reference proteome</keyword>
<comment type="subcellular location">
    <subcellularLocation>
        <location evidence="1">Cell envelope</location>
    </subcellularLocation>
</comment>
<keyword evidence="2" id="KW-0201">Cytochrome c-type biogenesis</keyword>
<dbReference type="GO" id="GO:0017004">
    <property type="term" value="P:cytochrome complex assembly"/>
    <property type="evidence" value="ECO:0007669"/>
    <property type="project" value="UniProtKB-KW"/>
</dbReference>
<gene>
    <name evidence="6" type="ORF">ULVI_14485</name>
</gene>
<evidence type="ECO:0000256" key="3">
    <source>
        <dbReference type="ARBA" id="ARBA00023157"/>
    </source>
</evidence>
<keyword evidence="4" id="KW-0676">Redox-active center</keyword>